<keyword evidence="2" id="KW-0805">Transcription regulation</keyword>
<feature type="domain" description="PTS EIIA type-2" evidence="5">
    <location>
        <begin position="485"/>
        <end position="626"/>
    </location>
</feature>
<keyword evidence="4" id="KW-0804">Transcription</keyword>
<dbReference type="Pfam" id="PF00874">
    <property type="entry name" value="PRD"/>
    <property type="match status" value="2"/>
</dbReference>
<feature type="domain" description="PRD" evidence="6">
    <location>
        <begin position="282"/>
        <end position="389"/>
    </location>
</feature>
<gene>
    <name evidence="7" type="ORF">JF74_00620</name>
</gene>
<evidence type="ECO:0000256" key="2">
    <source>
        <dbReference type="ARBA" id="ARBA00023015"/>
    </source>
</evidence>
<protein>
    <submittedName>
        <fullName evidence="7">PRD domain protein</fullName>
    </submittedName>
</protein>
<dbReference type="PROSITE" id="PS51372">
    <property type="entry name" value="PRD_2"/>
    <property type="match status" value="2"/>
</dbReference>
<dbReference type="InterPro" id="IPR011608">
    <property type="entry name" value="PRD"/>
</dbReference>
<evidence type="ECO:0000259" key="5">
    <source>
        <dbReference type="PROSITE" id="PS51094"/>
    </source>
</evidence>
<reference evidence="7 8" key="1">
    <citation type="submission" date="2015-01" db="EMBL/GenBank/DDBJ databases">
        <title>Comparative genomics of the lactic acid bacteria isolated from the honey bee gut.</title>
        <authorList>
            <person name="Ellegaard K.M."/>
            <person name="Tamarit D."/>
            <person name="Javelind E."/>
            <person name="Olofsson T."/>
            <person name="Andersson S.G."/>
            <person name="Vasquez A."/>
        </authorList>
    </citation>
    <scope>NUCLEOTIDE SEQUENCE [LARGE SCALE GENOMIC DNA]</scope>
    <source>
        <strain evidence="7 8">Hma8</strain>
    </source>
</reference>
<dbReference type="OrthoDB" id="3239954at2"/>
<dbReference type="Gene3D" id="1.10.1790.10">
    <property type="entry name" value="PRD domain"/>
    <property type="match status" value="2"/>
</dbReference>
<comment type="caution">
    <text evidence="7">The sequence shown here is derived from an EMBL/GenBank/DDBJ whole genome shotgun (WGS) entry which is preliminary data.</text>
</comment>
<dbReference type="InterPro" id="IPR002178">
    <property type="entry name" value="PTS_EIIA_type-2_dom"/>
</dbReference>
<evidence type="ECO:0000313" key="7">
    <source>
        <dbReference type="EMBL" id="KJY58560.1"/>
    </source>
</evidence>
<evidence type="ECO:0000256" key="3">
    <source>
        <dbReference type="ARBA" id="ARBA00023159"/>
    </source>
</evidence>
<dbReference type="PANTHER" id="PTHR30185">
    <property type="entry name" value="CRYPTIC BETA-GLUCOSIDE BGL OPERON ANTITERMINATOR"/>
    <property type="match status" value="1"/>
</dbReference>
<dbReference type="STRING" id="1218507.JF74_00620"/>
<keyword evidence="1" id="KW-0677">Repeat</keyword>
<dbReference type="InterPro" id="IPR036634">
    <property type="entry name" value="PRD_sf"/>
</dbReference>
<dbReference type="Pfam" id="PF05043">
    <property type="entry name" value="Mga"/>
    <property type="match status" value="1"/>
</dbReference>
<name>A0A0F4LJ16_9LACO</name>
<accession>A0A0F4LJ16</accession>
<dbReference type="InterPro" id="IPR016152">
    <property type="entry name" value="PTrfase/Anion_transptr"/>
</dbReference>
<organism evidence="7 8">
    <name type="scientific">Lactobacillus melliventris</name>
    <dbReference type="NCBI Taxonomy" id="1218507"/>
    <lineage>
        <taxon>Bacteria</taxon>
        <taxon>Bacillati</taxon>
        <taxon>Bacillota</taxon>
        <taxon>Bacilli</taxon>
        <taxon>Lactobacillales</taxon>
        <taxon>Lactobacillaceae</taxon>
        <taxon>Lactobacillus</taxon>
    </lineage>
</organism>
<evidence type="ECO:0000259" key="6">
    <source>
        <dbReference type="PROSITE" id="PS51372"/>
    </source>
</evidence>
<dbReference type="InterPro" id="IPR036388">
    <property type="entry name" value="WH-like_DNA-bd_sf"/>
</dbReference>
<dbReference type="Gene3D" id="1.10.10.10">
    <property type="entry name" value="Winged helix-like DNA-binding domain superfamily/Winged helix DNA-binding domain"/>
    <property type="match status" value="1"/>
</dbReference>
<dbReference type="InterPro" id="IPR013196">
    <property type="entry name" value="HTH_11"/>
</dbReference>
<dbReference type="Gene3D" id="3.40.930.10">
    <property type="entry name" value="Mannitol-specific EII, Chain A"/>
    <property type="match status" value="1"/>
</dbReference>
<evidence type="ECO:0000256" key="1">
    <source>
        <dbReference type="ARBA" id="ARBA00022737"/>
    </source>
</evidence>
<dbReference type="PANTHER" id="PTHR30185:SF18">
    <property type="entry name" value="TRANSCRIPTIONAL REGULATOR MTLR"/>
    <property type="match status" value="1"/>
</dbReference>
<dbReference type="HOGENOM" id="CLU_013442_5_1_9"/>
<dbReference type="Pfam" id="PF00359">
    <property type="entry name" value="PTS_EIIA_2"/>
    <property type="match status" value="1"/>
</dbReference>
<keyword evidence="3" id="KW-0010">Activator</keyword>
<dbReference type="Pfam" id="PF08279">
    <property type="entry name" value="HTH_11"/>
    <property type="match status" value="1"/>
</dbReference>
<dbReference type="PATRIC" id="fig|1218507.3.peg.216"/>
<dbReference type="GO" id="GO:0006355">
    <property type="term" value="P:regulation of DNA-templated transcription"/>
    <property type="evidence" value="ECO:0007669"/>
    <property type="project" value="InterPro"/>
</dbReference>
<dbReference type="InterPro" id="IPR007737">
    <property type="entry name" value="Mga_HTH"/>
</dbReference>
<proteinExistence type="predicted"/>
<dbReference type="PROSITE" id="PS51094">
    <property type="entry name" value="PTS_EIIA_TYPE_2"/>
    <property type="match status" value="1"/>
</dbReference>
<dbReference type="AlphaFoldDB" id="A0A0F4LJ16"/>
<dbReference type="InterPro" id="IPR050661">
    <property type="entry name" value="BglG_antiterminators"/>
</dbReference>
<evidence type="ECO:0000313" key="8">
    <source>
        <dbReference type="Proteomes" id="UP000033531"/>
    </source>
</evidence>
<dbReference type="SUPFAM" id="SSF63520">
    <property type="entry name" value="PTS-regulatory domain, PRD"/>
    <property type="match status" value="2"/>
</dbReference>
<dbReference type="SUPFAM" id="SSF55804">
    <property type="entry name" value="Phoshotransferase/anion transport protein"/>
    <property type="match status" value="1"/>
</dbReference>
<sequence length="632" mass="74114">MISQRQIKILKFYLVHQNTFVSAKSLSVKLDVSPQTIKNDIRDLNNLSHQVKIFKVISAPNKGTKITICNRQKLILKIKDWEQHLEINNKEQRSNLIINYLLSSYSYVTKSELMRKFYIRETTLYKQTKDIKKILSKFNLTLKYKTNCGYLINGSELNKRNYLSHLGIDYKNKKHKFEPEETTKIYNIAADIFFNHKYHINEEILQNITAHIYIALQRIKHNHFIEESINSNLIKTEEYQISEEILTKVFQNCRISQKHFTNETLLLTQIILGKLNYINDEALHEKMNNFLNTAFDDIYAKFAINLDAVDNLRVLLILHLIPLFYRVQSGTQLPNPLENKIHTSFPQAYDIALYFSQLLEKECHLKISKNELSFLVLYFNYGIENYLSSESGKKILIITSLRKSETILLKHKILNWFPKQIAEIRFAYPTEYNEKILVEEYDAIFSTENNISNNQGEITYINLFPSENDYKKIKLALNGFDNIHSILEKFDPSCFYYGEIRTKKEALDLAIENATSHYHLTGDFAKSVKNRETLNSTYFGNKIAIPHTAEPVSNDTFVSVVALKNEIKWDSYNTINLILLVSIAKNNPKEFQFWYYISSLIQNPELLKDFRRKPTFISFKTAIKKALKNKFI</sequence>
<evidence type="ECO:0000256" key="4">
    <source>
        <dbReference type="ARBA" id="ARBA00023163"/>
    </source>
</evidence>
<dbReference type="EMBL" id="JXLI01000003">
    <property type="protein sequence ID" value="KJY58560.1"/>
    <property type="molecule type" value="Genomic_DNA"/>
</dbReference>
<dbReference type="Proteomes" id="UP000033531">
    <property type="component" value="Unassembled WGS sequence"/>
</dbReference>
<feature type="domain" description="PRD" evidence="6">
    <location>
        <begin position="176"/>
        <end position="281"/>
    </location>
</feature>